<sequence>MKAPDAVTAKSLGMFTKMLIESNVIEDNEALTTALSAVAKKCMDIGTPQKDTKKNQRIFDVTRMADKYAKTKEKLEKIRQKMQDEELLKYTNRPKINKKSFELSNHENLPLHLRAQKVIEYKQRWLADKVKEKNEQEQEIFNKKCTFSPNKKNNSTRDPQKVIEDLYNWKKKVDDNLKKSQEYYEKEKLGQYKTKPKITEKSKVLSMKVKGI</sequence>
<accession>A0A1R2CVK5</accession>
<comment type="caution">
    <text evidence="2">The sequence shown here is derived from an EMBL/GenBank/DDBJ whole genome shotgun (WGS) entry which is preliminary data.</text>
</comment>
<reference evidence="2 3" key="1">
    <citation type="submission" date="2016-11" db="EMBL/GenBank/DDBJ databases">
        <title>The macronuclear genome of Stentor coeruleus: a giant cell with tiny introns.</title>
        <authorList>
            <person name="Slabodnick M."/>
            <person name="Ruby J.G."/>
            <person name="Reiff S.B."/>
            <person name="Swart E.C."/>
            <person name="Gosai S."/>
            <person name="Prabakaran S."/>
            <person name="Witkowska E."/>
            <person name="Larue G.E."/>
            <person name="Fisher S."/>
            <person name="Freeman R.M."/>
            <person name="Gunawardena J."/>
            <person name="Chu W."/>
            <person name="Stover N.A."/>
            <person name="Gregory B.D."/>
            <person name="Nowacki M."/>
            <person name="Derisi J."/>
            <person name="Roy S.W."/>
            <person name="Marshall W.F."/>
            <person name="Sood P."/>
        </authorList>
    </citation>
    <scope>NUCLEOTIDE SEQUENCE [LARGE SCALE GENOMIC DNA]</scope>
    <source>
        <strain evidence="2">WM001</strain>
    </source>
</reference>
<feature type="coiled-coil region" evidence="1">
    <location>
        <begin position="61"/>
        <end position="88"/>
    </location>
</feature>
<dbReference type="EMBL" id="MPUH01000050">
    <property type="protein sequence ID" value="OMJ93039.1"/>
    <property type="molecule type" value="Genomic_DNA"/>
</dbReference>
<protein>
    <submittedName>
        <fullName evidence="2">Uncharacterized protein</fullName>
    </submittedName>
</protein>
<proteinExistence type="predicted"/>
<evidence type="ECO:0000256" key="1">
    <source>
        <dbReference type="SAM" id="Coils"/>
    </source>
</evidence>
<gene>
    <name evidence="2" type="ORF">SteCoe_4123</name>
</gene>
<evidence type="ECO:0000313" key="3">
    <source>
        <dbReference type="Proteomes" id="UP000187209"/>
    </source>
</evidence>
<keyword evidence="3" id="KW-1185">Reference proteome</keyword>
<dbReference type="Proteomes" id="UP000187209">
    <property type="component" value="Unassembled WGS sequence"/>
</dbReference>
<keyword evidence="1" id="KW-0175">Coiled coil</keyword>
<evidence type="ECO:0000313" key="2">
    <source>
        <dbReference type="EMBL" id="OMJ93039.1"/>
    </source>
</evidence>
<name>A0A1R2CVK5_9CILI</name>
<organism evidence="2 3">
    <name type="scientific">Stentor coeruleus</name>
    <dbReference type="NCBI Taxonomy" id="5963"/>
    <lineage>
        <taxon>Eukaryota</taxon>
        <taxon>Sar</taxon>
        <taxon>Alveolata</taxon>
        <taxon>Ciliophora</taxon>
        <taxon>Postciliodesmatophora</taxon>
        <taxon>Heterotrichea</taxon>
        <taxon>Heterotrichida</taxon>
        <taxon>Stentoridae</taxon>
        <taxon>Stentor</taxon>
    </lineage>
</organism>
<dbReference type="AlphaFoldDB" id="A0A1R2CVK5"/>